<feature type="compositionally biased region" description="Basic and acidic residues" evidence="2">
    <location>
        <begin position="400"/>
        <end position="409"/>
    </location>
</feature>
<feature type="compositionally biased region" description="Low complexity" evidence="2">
    <location>
        <begin position="449"/>
        <end position="458"/>
    </location>
</feature>
<feature type="region of interest" description="Disordered" evidence="2">
    <location>
        <begin position="374"/>
        <end position="465"/>
    </location>
</feature>
<dbReference type="EMBL" id="FNZE01000009">
    <property type="protein sequence ID" value="SEJ47058.1"/>
    <property type="molecule type" value="Genomic_DNA"/>
</dbReference>
<proteinExistence type="predicted"/>
<dbReference type="OrthoDB" id="6181997at2"/>
<name>A0A1H6Z0V3_9PSED</name>
<feature type="region of interest" description="Disordered" evidence="2">
    <location>
        <begin position="477"/>
        <end position="504"/>
    </location>
</feature>
<keyword evidence="1" id="KW-0175">Coiled coil</keyword>
<evidence type="ECO:0000313" key="3">
    <source>
        <dbReference type="EMBL" id="SEJ47058.1"/>
    </source>
</evidence>
<evidence type="ECO:0000256" key="1">
    <source>
        <dbReference type="SAM" id="Coils"/>
    </source>
</evidence>
<organism evidence="3 4">
    <name type="scientific">Pseudomonas linyingensis</name>
    <dbReference type="NCBI Taxonomy" id="915471"/>
    <lineage>
        <taxon>Bacteria</taxon>
        <taxon>Pseudomonadati</taxon>
        <taxon>Pseudomonadota</taxon>
        <taxon>Gammaproteobacteria</taxon>
        <taxon>Pseudomonadales</taxon>
        <taxon>Pseudomonadaceae</taxon>
        <taxon>Pseudomonas</taxon>
    </lineage>
</organism>
<dbReference type="Proteomes" id="UP000242930">
    <property type="component" value="Unassembled WGS sequence"/>
</dbReference>
<dbReference type="STRING" id="915471.SAMN05216201_109104"/>
<dbReference type="AlphaFoldDB" id="A0A1H6Z0V3"/>
<keyword evidence="4" id="KW-1185">Reference proteome</keyword>
<evidence type="ECO:0000313" key="4">
    <source>
        <dbReference type="Proteomes" id="UP000242930"/>
    </source>
</evidence>
<reference evidence="4" key="1">
    <citation type="submission" date="2016-10" db="EMBL/GenBank/DDBJ databases">
        <authorList>
            <person name="Varghese N."/>
            <person name="Submissions S."/>
        </authorList>
    </citation>
    <scope>NUCLEOTIDE SEQUENCE [LARGE SCALE GENOMIC DNA]</scope>
    <source>
        <strain evidence="4">LMG 25967</strain>
    </source>
</reference>
<dbReference type="RefSeq" id="WP_139214669.1">
    <property type="nucleotide sequence ID" value="NZ_FNZE01000009.1"/>
</dbReference>
<gene>
    <name evidence="3" type="ORF">SAMN05216201_109104</name>
</gene>
<sequence length="504" mass="55036">MAGLDTRGVMDGFAQGFGLVDGYLNRQAAQQRSDQQMAMQERGLQMREQEFSAQQEQHQQQRDQQMIGQFYTGWASGIEAPISEELAGAFERNKMADPRHLFNPRTEQAVEYANKLSSGEGSLFSPETVERMNDFYAPRVSRGQGGKKRLAGMYPGQREGTLVFELEVEDEQGGKRLVPMTKNRGIAGEDDEVAQYDIEQAIGPVMGAKSLYQALGQSREKMLGYLRASGYLAKDAEKWEQVDGPDGSILQRNTATGEMKSVIGRPRVAGNGGAGGGLTSQQKNYHFLRDEMDYPEDKAFQASFGGTGAVNGRVSDGAKMGLQLLNAQIKEVDARLNGKGALAMEEDELAALRQERADLTAQRSSLAESLGLAGVPQKKAGSEPAPQPQQPTAQQSQRDAPTDPRRQAADDILASVLGGGAAPSPAEARQDQQPRQAVPDPASGLLSWEQQMQAAMQEQQRRQLAYEEARRYQPVTRTGLQLPAQMQGPQPWQGVGLDPNLVPR</sequence>
<accession>A0A1H6Z0V3</accession>
<protein>
    <submittedName>
        <fullName evidence="3">Uncharacterized protein</fullName>
    </submittedName>
</protein>
<feature type="coiled-coil region" evidence="1">
    <location>
        <begin position="342"/>
        <end position="369"/>
    </location>
</feature>
<evidence type="ECO:0000256" key="2">
    <source>
        <dbReference type="SAM" id="MobiDB-lite"/>
    </source>
</evidence>